<dbReference type="CDD" id="cd03714">
    <property type="entry name" value="RT_DIRS1"/>
    <property type="match status" value="1"/>
</dbReference>
<dbReference type="Gene3D" id="3.10.10.10">
    <property type="entry name" value="HIV Type 1 Reverse Transcriptase, subunit A, domain 1"/>
    <property type="match status" value="1"/>
</dbReference>
<dbReference type="InterPro" id="IPR000477">
    <property type="entry name" value="RT_dom"/>
</dbReference>
<dbReference type="InterPro" id="IPR043128">
    <property type="entry name" value="Rev_trsase/Diguanyl_cyclase"/>
</dbReference>
<keyword evidence="10" id="KW-1185">Reference proteome</keyword>
<evidence type="ECO:0000256" key="7">
    <source>
        <dbReference type="ARBA" id="ARBA00023125"/>
    </source>
</evidence>
<dbReference type="AlphaFoldDB" id="A0AAE0LJF1"/>
<sequence>MDEISDAQLEEKIAAVKGSVEYATYKAKLNETIPKLSDDDKNLQSYLAALVHEQRNRSSNQPGKLDAILQSVGARAPEKRKLQRPTAWTAGGFVHSKQGGSKSEDLSCKRQFETLDKADDVFFSVKQQLEGLEQPASMAEEELTKIKKIKAAVEEGMLWAETQAQVVDIAFKFGWPTAQEFEGEPVVVTEEQEKRLKQAKKAVAERYAKIEKEKAGKKNLNKPFVGGPLVVTWVLFGVPLTWINGPPPSSFFPNSPTALAEEEFVTEAMLGLVQSGAAEEWFTRPEVISPLAVAYRDTGPDSPPKKRLIWNGRYVNSFIVVQKFKYESLAIVRDLLGWYGTLWSFDLTSGYHHVELHSDFHTYVAFSWKGRFYVFKALPFGLAPAPFFFTKITNELAARWRRQGAGLVHYLDDFLFIQGRSGRPFAVEQASVLQDVEDSGFLINKEKSTLDFQRLIEFLGVGIDSVRGVFFVPQKKWDSFQARVAFTLSRQWTSPRELSRLAGKIQSFTLALGKVCQMFSREMYFEVESHSSWDRPIPLTEAVAGELRFWQSVQRRQFEAPIWPVFLAFRNRMWTDAGGTGWGAVLEAVTGRLEQVARGHLSLAERDASSTHREMVGYLQALRSFSGFVQGSTLKLYTDSQAGCQILEKGCSSKHALHRLVVDIFWECTRLGVSLYPVWVPRELNAQADYLAGIYDGDDWQLNPHWFHWLDSLWGPHTVDRFGTDKNALLPRFNSRWWCPGSENVDCFSLTDWWLENNWCNPPFGMVGRLLEVLRRFSAVATIIVPYWTGRHWWPLICPDGQNFAPFIRDWRELPRDTAEALFLPGAGGHLESAFWRQVEVSPRDPLEQELLRSMKTDMVTTRAVGSWCNSYLGAFGRFSRWCRERQPPRDPCPALAVTVALYLRFLTDRAETYSVVKTASRAIFSVHEVALVPRDQNPTKSELCKAVREQAKRKFGLGVKNRKAAMPVALLAVGIRLYHSDSKGCFSIIRLTVACMGAVMWAGCLRYSDMKMVWVGAMRFYSTHMVFLLCHRKNDQYRDGDVVYVSRGSGKHFCPVDLAETLIEAGQLSGAVNLFQGWDGRKAVRDPQVPLNGRHMDYHVCRREIVRMVAQGTGKTEEEVRQVFGTQSMRSGGATVVARKVSFEDFMRHGHWMTASAATRYIEPSTEERVAVTVAADY</sequence>
<keyword evidence="4" id="KW-0255">Endonuclease</keyword>
<dbReference type="SUPFAM" id="SSF56672">
    <property type="entry name" value="DNA/RNA polymerases"/>
    <property type="match status" value="1"/>
</dbReference>
<dbReference type="InterPro" id="IPR052055">
    <property type="entry name" value="Hepadnavirus_pol/RT"/>
</dbReference>
<keyword evidence="3" id="KW-0540">Nuclease</keyword>
<feature type="domain" description="Reverse transcriptase" evidence="8">
    <location>
        <begin position="240"/>
        <end position="463"/>
    </location>
</feature>
<evidence type="ECO:0000256" key="4">
    <source>
        <dbReference type="ARBA" id="ARBA00022759"/>
    </source>
</evidence>
<dbReference type="SUPFAM" id="SSF47823">
    <property type="entry name" value="lambda integrase-like, N-terminal domain"/>
    <property type="match status" value="1"/>
</dbReference>
<proteinExistence type="predicted"/>
<evidence type="ECO:0000313" key="10">
    <source>
        <dbReference type="Proteomes" id="UP001190700"/>
    </source>
</evidence>
<keyword evidence="5" id="KW-0378">Hydrolase</keyword>
<dbReference type="Proteomes" id="UP001190700">
    <property type="component" value="Unassembled WGS sequence"/>
</dbReference>
<dbReference type="InterPro" id="IPR036397">
    <property type="entry name" value="RNaseH_sf"/>
</dbReference>
<dbReference type="PANTHER" id="PTHR33050">
    <property type="entry name" value="REVERSE TRANSCRIPTASE DOMAIN-CONTAINING PROTEIN"/>
    <property type="match status" value="1"/>
</dbReference>
<accession>A0AAE0LJF1</accession>
<keyword evidence="2" id="KW-0548">Nucleotidyltransferase</keyword>
<dbReference type="GO" id="GO:0006310">
    <property type="term" value="P:DNA recombination"/>
    <property type="evidence" value="ECO:0007669"/>
    <property type="project" value="InterPro"/>
</dbReference>
<evidence type="ECO:0000256" key="3">
    <source>
        <dbReference type="ARBA" id="ARBA00022722"/>
    </source>
</evidence>
<dbReference type="CDD" id="cd09275">
    <property type="entry name" value="RNase_HI_RT_DIRS1"/>
    <property type="match status" value="1"/>
</dbReference>
<dbReference type="EMBL" id="LGRX02000875">
    <property type="protein sequence ID" value="KAK3287387.1"/>
    <property type="molecule type" value="Genomic_DNA"/>
</dbReference>
<evidence type="ECO:0000259" key="8">
    <source>
        <dbReference type="PROSITE" id="PS50878"/>
    </source>
</evidence>
<keyword evidence="7" id="KW-0238">DNA-binding</keyword>
<evidence type="ECO:0000256" key="6">
    <source>
        <dbReference type="ARBA" id="ARBA00022918"/>
    </source>
</evidence>
<dbReference type="InterPro" id="IPR043502">
    <property type="entry name" value="DNA/RNA_pol_sf"/>
</dbReference>
<evidence type="ECO:0000256" key="2">
    <source>
        <dbReference type="ARBA" id="ARBA00022695"/>
    </source>
</evidence>
<dbReference type="GO" id="GO:0003677">
    <property type="term" value="F:DNA binding"/>
    <property type="evidence" value="ECO:0007669"/>
    <property type="project" value="UniProtKB-KW"/>
</dbReference>
<dbReference type="Gene3D" id="1.10.150.130">
    <property type="match status" value="1"/>
</dbReference>
<dbReference type="PROSITE" id="PS50878">
    <property type="entry name" value="RT_POL"/>
    <property type="match status" value="1"/>
</dbReference>
<comment type="caution">
    <text evidence="9">The sequence shown here is derived from an EMBL/GenBank/DDBJ whole genome shotgun (WGS) entry which is preliminary data.</text>
</comment>
<dbReference type="PANTHER" id="PTHR33050:SF7">
    <property type="entry name" value="RIBONUCLEASE H"/>
    <property type="match status" value="1"/>
</dbReference>
<reference evidence="9 10" key="1">
    <citation type="journal article" date="2015" name="Genome Biol. Evol.">
        <title>Comparative Genomics of a Bacterivorous Green Alga Reveals Evolutionary Causalities and Consequences of Phago-Mixotrophic Mode of Nutrition.</title>
        <authorList>
            <person name="Burns J.A."/>
            <person name="Paasch A."/>
            <person name="Narechania A."/>
            <person name="Kim E."/>
        </authorList>
    </citation>
    <scope>NUCLEOTIDE SEQUENCE [LARGE SCALE GENOMIC DNA]</scope>
    <source>
        <strain evidence="9 10">PLY_AMNH</strain>
    </source>
</reference>
<dbReference type="InterPro" id="IPR041373">
    <property type="entry name" value="RT_RNaseH"/>
</dbReference>
<dbReference type="GO" id="GO:0003964">
    <property type="term" value="F:RNA-directed DNA polymerase activity"/>
    <property type="evidence" value="ECO:0007669"/>
    <property type="project" value="UniProtKB-KW"/>
</dbReference>
<dbReference type="Pfam" id="PF17917">
    <property type="entry name" value="RT_RNaseH"/>
    <property type="match status" value="1"/>
</dbReference>
<evidence type="ECO:0000256" key="1">
    <source>
        <dbReference type="ARBA" id="ARBA00022679"/>
    </source>
</evidence>
<organism evidence="9 10">
    <name type="scientific">Cymbomonas tetramitiformis</name>
    <dbReference type="NCBI Taxonomy" id="36881"/>
    <lineage>
        <taxon>Eukaryota</taxon>
        <taxon>Viridiplantae</taxon>
        <taxon>Chlorophyta</taxon>
        <taxon>Pyramimonadophyceae</taxon>
        <taxon>Pyramimonadales</taxon>
        <taxon>Pyramimonadaceae</taxon>
        <taxon>Cymbomonas</taxon>
    </lineage>
</organism>
<dbReference type="InterPro" id="IPR013762">
    <property type="entry name" value="Integrase-like_cat_sf"/>
</dbReference>
<keyword evidence="1" id="KW-0808">Transferase</keyword>
<evidence type="ECO:0000256" key="5">
    <source>
        <dbReference type="ARBA" id="ARBA00022801"/>
    </source>
</evidence>
<dbReference type="Pfam" id="PF00078">
    <property type="entry name" value="RVT_1"/>
    <property type="match status" value="1"/>
</dbReference>
<dbReference type="Gene3D" id="3.30.420.10">
    <property type="entry name" value="Ribonuclease H-like superfamily/Ribonuclease H"/>
    <property type="match status" value="1"/>
</dbReference>
<protein>
    <recommendedName>
        <fullName evidence="8">Reverse transcriptase domain-containing protein</fullName>
    </recommendedName>
</protein>
<dbReference type="GO" id="GO:0004519">
    <property type="term" value="F:endonuclease activity"/>
    <property type="evidence" value="ECO:0007669"/>
    <property type="project" value="UniProtKB-KW"/>
</dbReference>
<keyword evidence="6" id="KW-0695">RNA-directed DNA polymerase</keyword>
<dbReference type="Gene3D" id="3.30.70.270">
    <property type="match status" value="1"/>
</dbReference>
<evidence type="ECO:0000313" key="9">
    <source>
        <dbReference type="EMBL" id="KAK3287387.1"/>
    </source>
</evidence>
<dbReference type="GO" id="GO:0015074">
    <property type="term" value="P:DNA integration"/>
    <property type="evidence" value="ECO:0007669"/>
    <property type="project" value="InterPro"/>
</dbReference>
<dbReference type="Gene3D" id="1.10.443.10">
    <property type="entry name" value="Intergrase catalytic core"/>
    <property type="match status" value="1"/>
</dbReference>
<gene>
    <name evidence="9" type="ORF">CYMTET_5098</name>
</gene>
<dbReference type="GO" id="GO:0016787">
    <property type="term" value="F:hydrolase activity"/>
    <property type="evidence" value="ECO:0007669"/>
    <property type="project" value="UniProtKB-KW"/>
</dbReference>
<name>A0AAE0LJF1_9CHLO</name>
<dbReference type="InterPro" id="IPR010998">
    <property type="entry name" value="Integrase_recombinase_N"/>
</dbReference>